<comment type="caution">
    <text evidence="2">The sequence shown here is derived from an EMBL/GenBank/DDBJ whole genome shotgun (WGS) entry which is preliminary data.</text>
</comment>
<accession>A0ABP8YQ34</accession>
<reference evidence="3" key="1">
    <citation type="journal article" date="2019" name="Int. J. Syst. Evol. Microbiol.">
        <title>The Global Catalogue of Microorganisms (GCM) 10K type strain sequencing project: providing services to taxonomists for standard genome sequencing and annotation.</title>
        <authorList>
            <consortium name="The Broad Institute Genomics Platform"/>
            <consortium name="The Broad Institute Genome Sequencing Center for Infectious Disease"/>
            <person name="Wu L."/>
            <person name="Ma J."/>
        </authorList>
    </citation>
    <scope>NUCLEOTIDE SEQUENCE [LARGE SCALE GENOMIC DNA]</scope>
    <source>
        <strain evidence="3">JCM 19015</strain>
    </source>
</reference>
<keyword evidence="1" id="KW-1133">Transmembrane helix</keyword>
<proteinExistence type="predicted"/>
<evidence type="ECO:0000256" key="1">
    <source>
        <dbReference type="SAM" id="Phobius"/>
    </source>
</evidence>
<dbReference type="Pfam" id="PF19779">
    <property type="entry name" value="DUF6264"/>
    <property type="match status" value="1"/>
</dbReference>
<evidence type="ECO:0000313" key="3">
    <source>
        <dbReference type="Proteomes" id="UP001500121"/>
    </source>
</evidence>
<keyword evidence="1" id="KW-0812">Transmembrane</keyword>
<keyword evidence="3" id="KW-1185">Reference proteome</keyword>
<organism evidence="2 3">
    <name type="scientific">Amnibacterium soli</name>
    <dbReference type="NCBI Taxonomy" id="1282736"/>
    <lineage>
        <taxon>Bacteria</taxon>
        <taxon>Bacillati</taxon>
        <taxon>Actinomycetota</taxon>
        <taxon>Actinomycetes</taxon>
        <taxon>Micrococcales</taxon>
        <taxon>Microbacteriaceae</taxon>
        <taxon>Amnibacterium</taxon>
    </lineage>
</organism>
<feature type="transmembrane region" description="Helical" evidence="1">
    <location>
        <begin position="72"/>
        <end position="95"/>
    </location>
</feature>
<protein>
    <submittedName>
        <fullName evidence="2">Uncharacterized protein</fullName>
    </submittedName>
</protein>
<gene>
    <name evidence="2" type="ORF">GCM10025783_03550</name>
</gene>
<keyword evidence="1" id="KW-0472">Membrane</keyword>
<name>A0ABP8YQ34_9MICO</name>
<sequence>MIGLLDVTRTVATARDLGAVLDAVYAQAGMGDYTNDAAASAIGVAVIAVNVVGLVLAIALAVPRLRAHRTAFWVPLTVGLGCVVLTTALVLGAAVSDPAFAAHLAEG</sequence>
<dbReference type="EMBL" id="BAABLP010000001">
    <property type="protein sequence ID" value="GAA4736628.1"/>
    <property type="molecule type" value="Genomic_DNA"/>
</dbReference>
<dbReference type="InterPro" id="IPR046231">
    <property type="entry name" value="DUF6264"/>
</dbReference>
<dbReference type="Proteomes" id="UP001500121">
    <property type="component" value="Unassembled WGS sequence"/>
</dbReference>
<feature type="transmembrane region" description="Helical" evidence="1">
    <location>
        <begin position="37"/>
        <end position="60"/>
    </location>
</feature>
<evidence type="ECO:0000313" key="2">
    <source>
        <dbReference type="EMBL" id="GAA4736628.1"/>
    </source>
</evidence>